<dbReference type="GO" id="GO:0034040">
    <property type="term" value="F:ATPase-coupled lipid transmembrane transporter activity"/>
    <property type="evidence" value="ECO:0007669"/>
    <property type="project" value="TreeGrafter"/>
</dbReference>
<keyword evidence="9 10" id="KW-0472">Membrane</keyword>
<dbReference type="Gene3D" id="3.40.50.300">
    <property type="entry name" value="P-loop containing nucleotide triphosphate hydrolases"/>
    <property type="match status" value="1"/>
</dbReference>
<dbReference type="Gene3D" id="1.20.1560.10">
    <property type="entry name" value="ABC transporter type 1, transmembrane domain"/>
    <property type="match status" value="1"/>
</dbReference>
<dbReference type="Pfam" id="PF00005">
    <property type="entry name" value="ABC_tran"/>
    <property type="match status" value="1"/>
</dbReference>
<evidence type="ECO:0000259" key="13">
    <source>
        <dbReference type="PROSITE" id="PS50990"/>
    </source>
</evidence>
<dbReference type="GO" id="GO:0008233">
    <property type="term" value="F:peptidase activity"/>
    <property type="evidence" value="ECO:0007669"/>
    <property type="project" value="InterPro"/>
</dbReference>
<dbReference type="InterPro" id="IPR039421">
    <property type="entry name" value="Type_1_exporter"/>
</dbReference>
<evidence type="ECO:0000256" key="2">
    <source>
        <dbReference type="ARBA" id="ARBA00005417"/>
    </source>
</evidence>
<dbReference type="EMBL" id="JALDYZ010000002">
    <property type="protein sequence ID" value="MDI7921114.1"/>
    <property type="molecule type" value="Genomic_DNA"/>
</dbReference>
<evidence type="ECO:0000256" key="5">
    <source>
        <dbReference type="ARBA" id="ARBA00022692"/>
    </source>
</evidence>
<dbReference type="InterPro" id="IPR017871">
    <property type="entry name" value="ABC_transporter-like_CS"/>
</dbReference>
<feature type="transmembrane region" description="Helical" evidence="10">
    <location>
        <begin position="161"/>
        <end position="183"/>
    </location>
</feature>
<dbReference type="PANTHER" id="PTHR24221:SF647">
    <property type="entry name" value="BLL6336 PROTEIN"/>
    <property type="match status" value="1"/>
</dbReference>
<dbReference type="InterPro" id="IPR027417">
    <property type="entry name" value="P-loop_NTPase"/>
</dbReference>
<dbReference type="PROSITE" id="PS50990">
    <property type="entry name" value="PEPTIDASE_C39"/>
    <property type="match status" value="1"/>
</dbReference>
<keyword evidence="6" id="KW-0547">Nucleotide-binding</keyword>
<keyword evidence="5 10" id="KW-0812">Transmembrane</keyword>
<dbReference type="SUPFAM" id="SSF90123">
    <property type="entry name" value="ABC transporter transmembrane region"/>
    <property type="match status" value="1"/>
</dbReference>
<proteinExistence type="inferred from homology"/>
<dbReference type="Proteomes" id="UP001161580">
    <property type="component" value="Unassembled WGS sequence"/>
</dbReference>
<keyword evidence="15" id="KW-1185">Reference proteome</keyword>
<dbReference type="InterPro" id="IPR036640">
    <property type="entry name" value="ABC1_TM_sf"/>
</dbReference>
<keyword evidence="3" id="KW-0813">Transport</keyword>
<feature type="transmembrane region" description="Helical" evidence="10">
    <location>
        <begin position="273"/>
        <end position="293"/>
    </location>
</feature>
<feature type="transmembrane region" description="Helical" evidence="10">
    <location>
        <begin position="299"/>
        <end position="319"/>
    </location>
</feature>
<evidence type="ECO:0000256" key="7">
    <source>
        <dbReference type="ARBA" id="ARBA00022840"/>
    </source>
</evidence>
<dbReference type="SUPFAM" id="SSF52540">
    <property type="entry name" value="P-loop containing nucleoside triphosphate hydrolases"/>
    <property type="match status" value="1"/>
</dbReference>
<dbReference type="PROSITE" id="PS50929">
    <property type="entry name" value="ABC_TM1F"/>
    <property type="match status" value="1"/>
</dbReference>
<evidence type="ECO:0000256" key="3">
    <source>
        <dbReference type="ARBA" id="ARBA00022448"/>
    </source>
</evidence>
<feature type="transmembrane region" description="Helical" evidence="10">
    <location>
        <begin position="195"/>
        <end position="215"/>
    </location>
</feature>
<evidence type="ECO:0000256" key="4">
    <source>
        <dbReference type="ARBA" id="ARBA00022475"/>
    </source>
</evidence>
<evidence type="ECO:0000256" key="6">
    <source>
        <dbReference type="ARBA" id="ARBA00022741"/>
    </source>
</evidence>
<dbReference type="GO" id="GO:0016887">
    <property type="term" value="F:ATP hydrolysis activity"/>
    <property type="evidence" value="ECO:0007669"/>
    <property type="project" value="InterPro"/>
</dbReference>
<organism evidence="14 15">
    <name type="scientific">Ferirhizobium litorale</name>
    <dbReference type="NCBI Taxonomy" id="2927786"/>
    <lineage>
        <taxon>Bacteria</taxon>
        <taxon>Pseudomonadati</taxon>
        <taxon>Pseudomonadota</taxon>
        <taxon>Alphaproteobacteria</taxon>
        <taxon>Hyphomicrobiales</taxon>
        <taxon>Rhizobiaceae</taxon>
        <taxon>Ferirhizobium</taxon>
    </lineage>
</organism>
<feature type="domain" description="ABC transmembrane type-1" evidence="12">
    <location>
        <begin position="161"/>
        <end position="440"/>
    </location>
</feature>
<evidence type="ECO:0000256" key="9">
    <source>
        <dbReference type="ARBA" id="ARBA00023136"/>
    </source>
</evidence>
<accession>A0AAE3TZL4</accession>
<dbReference type="InterPro" id="IPR005074">
    <property type="entry name" value="Peptidase_C39"/>
</dbReference>
<comment type="caution">
    <text evidence="14">The sequence shown here is derived from an EMBL/GenBank/DDBJ whole genome shotgun (WGS) entry which is preliminary data.</text>
</comment>
<reference evidence="14" key="1">
    <citation type="submission" date="2022-03" db="EMBL/GenBank/DDBJ databases">
        <title>Fererhizobium litorale gen. nov., sp. nov., isolated from sandy sediments of the Sea of Japan seashore.</title>
        <authorList>
            <person name="Romanenko L."/>
            <person name="Kurilenko V."/>
            <person name="Otstavnykh N."/>
            <person name="Svetashev V."/>
            <person name="Tekutyeva L."/>
            <person name="Isaeva M."/>
            <person name="Mikhailov V."/>
        </authorList>
    </citation>
    <scope>NUCLEOTIDE SEQUENCE</scope>
    <source>
        <strain evidence="14">KMM 9576</strain>
    </source>
</reference>
<comment type="similarity">
    <text evidence="2">Belongs to the ABC transporter superfamily.</text>
</comment>
<sequence>MSTDQHTSLKCLALIARHHGIDLSPERLMHDYAVGDEPVSRRQLLRMAKDAGLRARHLTLEWDSLFRLGDAYPALAELENGNWVLIAGAAGEGENRMVRILDPLAQRPEFILLDEQRFLRSWRGSIILAKRNYRMTDEDQPFSLRWFIPEIVRQRSLFRDVALAAVVLYGLGLATPIFFQLVIDKVLVHQSYATLTVLTIGIGIALIFDAVFTFLRRYLLLYATNKIDIRIATRTFGHLLSLPIALFEQTSSGVLIKHMQQTARIREFLTGRLFLTLLDGLSLLVFVPILMFYSVKLTFVVLAFAGLVGLVVMLLVGPFNRRLQALYQAEGERQSLLVETVHGMRTVKSLALEPRQRKVWDDSSAQSISVRFRVDKISTTAQALTGLLEKLMSVAIIGLGALDVFSGAMTIGALVAFNMLAGRVSGPLVQIVTMVHEYQEVALSVRMLGEIMNKRPEQFGRGRGMRPELKGRIEFDKVTFRYGPDGPPALDDVSFTVPAGSVFGIVGKSGSGKTTVTRLIQGLYQTQQGLVRMDGYDSREIDLVHLRTSIGVVLQDNFLFRGTVRDNIAAAKPDASIEEIVEVARMAGAEEFIERLPRGFETMLEENGSNLSGGQKQRLAIARALLPDPRLLIFDEATSALDPDSEAIIRQNLSRIAEGRTVIIVSHRLSTLVDADAILVVDRGKIADIGRHDQLVSRCMTYRHLWTQQTRQVA</sequence>
<dbReference type="PROSITE" id="PS00211">
    <property type="entry name" value="ABC_TRANSPORTER_1"/>
    <property type="match status" value="1"/>
</dbReference>
<dbReference type="RefSeq" id="WP_311785300.1">
    <property type="nucleotide sequence ID" value="NZ_JALDYY010000002.1"/>
</dbReference>
<dbReference type="Gene3D" id="3.90.70.10">
    <property type="entry name" value="Cysteine proteinases"/>
    <property type="match status" value="1"/>
</dbReference>
<dbReference type="Pfam" id="PF00664">
    <property type="entry name" value="ABC_membrane"/>
    <property type="match status" value="1"/>
</dbReference>
<dbReference type="InterPro" id="IPR003439">
    <property type="entry name" value="ABC_transporter-like_ATP-bd"/>
</dbReference>
<feature type="domain" description="ABC transporter" evidence="11">
    <location>
        <begin position="473"/>
        <end position="708"/>
    </location>
</feature>
<keyword evidence="8 10" id="KW-1133">Transmembrane helix</keyword>
<dbReference type="CDD" id="cd18783">
    <property type="entry name" value="ABC_6TM_PrtD_LapB_HlyB_like"/>
    <property type="match status" value="1"/>
</dbReference>
<gene>
    <name evidence="14" type="ORF">MRS75_03335</name>
</gene>
<dbReference type="Pfam" id="PF03412">
    <property type="entry name" value="Peptidase_C39"/>
    <property type="match status" value="1"/>
</dbReference>
<feature type="domain" description="Peptidase C39" evidence="13">
    <location>
        <begin position="1"/>
        <end position="129"/>
    </location>
</feature>
<dbReference type="GO" id="GO:0005524">
    <property type="term" value="F:ATP binding"/>
    <property type="evidence" value="ECO:0007669"/>
    <property type="project" value="UniProtKB-KW"/>
</dbReference>
<evidence type="ECO:0000256" key="10">
    <source>
        <dbReference type="SAM" id="Phobius"/>
    </source>
</evidence>
<dbReference type="GO" id="GO:0140359">
    <property type="term" value="F:ABC-type transporter activity"/>
    <property type="evidence" value="ECO:0007669"/>
    <property type="project" value="InterPro"/>
</dbReference>
<keyword evidence="7" id="KW-0067">ATP-binding</keyword>
<dbReference type="AlphaFoldDB" id="A0AAE3TZL4"/>
<evidence type="ECO:0000313" key="15">
    <source>
        <dbReference type="Proteomes" id="UP001161580"/>
    </source>
</evidence>
<evidence type="ECO:0000256" key="1">
    <source>
        <dbReference type="ARBA" id="ARBA00004651"/>
    </source>
</evidence>
<dbReference type="PROSITE" id="PS50893">
    <property type="entry name" value="ABC_TRANSPORTER_2"/>
    <property type="match status" value="1"/>
</dbReference>
<dbReference type="PANTHER" id="PTHR24221">
    <property type="entry name" value="ATP-BINDING CASSETTE SUB-FAMILY B"/>
    <property type="match status" value="1"/>
</dbReference>
<evidence type="ECO:0000259" key="11">
    <source>
        <dbReference type="PROSITE" id="PS50893"/>
    </source>
</evidence>
<comment type="subcellular location">
    <subcellularLocation>
        <location evidence="1">Cell membrane</location>
        <topology evidence="1">Multi-pass membrane protein</topology>
    </subcellularLocation>
</comment>
<dbReference type="GO" id="GO:0005886">
    <property type="term" value="C:plasma membrane"/>
    <property type="evidence" value="ECO:0007669"/>
    <property type="project" value="UniProtKB-SubCell"/>
</dbReference>
<dbReference type="GO" id="GO:0006508">
    <property type="term" value="P:proteolysis"/>
    <property type="evidence" value="ECO:0007669"/>
    <property type="project" value="InterPro"/>
</dbReference>
<evidence type="ECO:0000259" key="12">
    <source>
        <dbReference type="PROSITE" id="PS50929"/>
    </source>
</evidence>
<protein>
    <submittedName>
        <fullName evidence="14">Peptidase domain-containing ABC transporter</fullName>
    </submittedName>
</protein>
<evidence type="ECO:0000256" key="8">
    <source>
        <dbReference type="ARBA" id="ARBA00022989"/>
    </source>
</evidence>
<dbReference type="FunFam" id="3.40.50.300:FF:000299">
    <property type="entry name" value="ABC transporter ATP-binding protein/permease"/>
    <property type="match status" value="1"/>
</dbReference>
<name>A0AAE3TZL4_9HYPH</name>
<keyword evidence="4" id="KW-1003">Cell membrane</keyword>
<feature type="transmembrane region" description="Helical" evidence="10">
    <location>
        <begin position="394"/>
        <end position="417"/>
    </location>
</feature>
<dbReference type="InterPro" id="IPR011527">
    <property type="entry name" value="ABC1_TM_dom"/>
</dbReference>
<dbReference type="InterPro" id="IPR003593">
    <property type="entry name" value="AAA+_ATPase"/>
</dbReference>
<dbReference type="SMART" id="SM00382">
    <property type="entry name" value="AAA"/>
    <property type="match status" value="1"/>
</dbReference>
<evidence type="ECO:0000313" key="14">
    <source>
        <dbReference type="EMBL" id="MDI7921114.1"/>
    </source>
</evidence>